<organism evidence="10 11">
    <name type="scientific">Candidatus Omnitrophus magneticus</name>
    <dbReference type="NCBI Taxonomy" id="1609969"/>
    <lineage>
        <taxon>Bacteria</taxon>
        <taxon>Pseudomonadati</taxon>
        <taxon>Candidatus Omnitrophota</taxon>
        <taxon>Candidatus Omnitrophus</taxon>
    </lineage>
</organism>
<evidence type="ECO:0000256" key="2">
    <source>
        <dbReference type="ARBA" id="ARBA00022596"/>
    </source>
</evidence>
<dbReference type="GO" id="GO:0003677">
    <property type="term" value="F:DNA binding"/>
    <property type="evidence" value="ECO:0007669"/>
    <property type="project" value="UniProtKB-KW"/>
</dbReference>
<dbReference type="GO" id="GO:0003700">
    <property type="term" value="F:DNA-binding transcription factor activity"/>
    <property type="evidence" value="ECO:0007669"/>
    <property type="project" value="UniProtKB-UniRule"/>
</dbReference>
<dbReference type="SUPFAM" id="SSF55021">
    <property type="entry name" value="ACT-like"/>
    <property type="match status" value="1"/>
</dbReference>
<keyword evidence="11" id="KW-1185">Reference proteome</keyword>
<dbReference type="SUPFAM" id="SSF47598">
    <property type="entry name" value="Ribbon-helix-helix"/>
    <property type="match status" value="1"/>
</dbReference>
<comment type="caution">
    <text evidence="10">The sequence shown here is derived from an EMBL/GenBank/DDBJ whole genome shotgun (WGS) entry which is preliminary data.</text>
</comment>
<evidence type="ECO:0000313" key="10">
    <source>
        <dbReference type="EMBL" id="KJJ86048.1"/>
    </source>
</evidence>
<dbReference type="InterPro" id="IPR010985">
    <property type="entry name" value="Ribbon_hlx_hlx"/>
</dbReference>
<feature type="binding site" evidence="7">
    <location>
        <position position="89"/>
    </location>
    <ligand>
        <name>Ni(2+)</name>
        <dbReference type="ChEBI" id="CHEBI:49786"/>
    </ligand>
</feature>
<dbReference type="AlphaFoldDB" id="A0A0F0CRT6"/>
<comment type="cofactor">
    <cofactor evidence="7">
        <name>Ni(2+)</name>
        <dbReference type="ChEBI" id="CHEBI:49786"/>
    </cofactor>
    <text evidence="7">Binds 1 nickel ion per subunit.</text>
</comment>
<dbReference type="GO" id="GO:0016151">
    <property type="term" value="F:nickel cation binding"/>
    <property type="evidence" value="ECO:0007669"/>
    <property type="project" value="UniProtKB-UniRule"/>
</dbReference>
<evidence type="ECO:0000256" key="3">
    <source>
        <dbReference type="ARBA" id="ARBA00022723"/>
    </source>
</evidence>
<comment type="function">
    <text evidence="7">Transcriptional regulator.</text>
</comment>
<dbReference type="InterPro" id="IPR013321">
    <property type="entry name" value="Arc_rbn_hlx_hlx"/>
</dbReference>
<protein>
    <recommendedName>
        <fullName evidence="7">Putative nickel-responsive regulator</fullName>
    </recommendedName>
</protein>
<feature type="binding site" evidence="7">
    <location>
        <position position="91"/>
    </location>
    <ligand>
        <name>Ni(2+)</name>
        <dbReference type="ChEBI" id="CHEBI:49786"/>
    </ligand>
</feature>
<evidence type="ECO:0000259" key="8">
    <source>
        <dbReference type="Pfam" id="PF01402"/>
    </source>
</evidence>
<dbReference type="Proteomes" id="UP000033428">
    <property type="component" value="Unassembled WGS sequence"/>
</dbReference>
<keyword evidence="3 7" id="KW-0479">Metal-binding</keyword>
<dbReference type="NCBIfam" id="NF003381">
    <property type="entry name" value="PRK04460.1"/>
    <property type="match status" value="1"/>
</dbReference>
<evidence type="ECO:0000313" key="11">
    <source>
        <dbReference type="Proteomes" id="UP000033428"/>
    </source>
</evidence>
<gene>
    <name evidence="10" type="ORF">OMAG_000087</name>
</gene>
<proteinExistence type="inferred from homology"/>
<name>A0A0F0CRT6_9BACT</name>
<dbReference type="PANTHER" id="PTHR34719">
    <property type="entry name" value="NICKEL-RESPONSIVE REGULATOR"/>
    <property type="match status" value="1"/>
</dbReference>
<sequence length="138" mass="15738">MSQIARFGVSLEKNLLDKFDKVISAENYTNRSEALRDLIREKLVRIEWKSGKNVAASISIVYDHHHRELVGTLTDIQHDFQDIIISVQHVHLDHDNCFEVIVVRGKSLKIEELANKLKSARGVKFSQLSMATTGKEII</sequence>
<dbReference type="PATRIC" id="fig|1609969.3.peg.101"/>
<evidence type="ECO:0000256" key="4">
    <source>
        <dbReference type="ARBA" id="ARBA00023015"/>
    </source>
</evidence>
<dbReference type="NCBIfam" id="NF002815">
    <property type="entry name" value="PRK02967.1"/>
    <property type="match status" value="1"/>
</dbReference>
<comment type="similarity">
    <text evidence="1 7">Belongs to the transcriptional regulatory CopG/NikR family.</text>
</comment>
<feature type="domain" description="Ribbon-helix-helix protein CopG" evidence="8">
    <location>
        <begin position="6"/>
        <end position="45"/>
    </location>
</feature>
<evidence type="ECO:0000256" key="1">
    <source>
        <dbReference type="ARBA" id="ARBA00008478"/>
    </source>
</evidence>
<dbReference type="EMBL" id="JYNY01000017">
    <property type="protein sequence ID" value="KJJ86048.1"/>
    <property type="molecule type" value="Genomic_DNA"/>
</dbReference>
<feature type="binding site" evidence="7">
    <location>
        <position position="78"/>
    </location>
    <ligand>
        <name>Ni(2+)</name>
        <dbReference type="ChEBI" id="CHEBI:49786"/>
    </ligand>
</feature>
<dbReference type="Gene3D" id="3.30.70.1150">
    <property type="entry name" value="ACT-like. Chain A, domain 2"/>
    <property type="match status" value="1"/>
</dbReference>
<dbReference type="Pfam" id="PF01402">
    <property type="entry name" value="RHH_1"/>
    <property type="match status" value="1"/>
</dbReference>
<dbReference type="CDD" id="cd22231">
    <property type="entry name" value="RHH_NikR_HicB-like"/>
    <property type="match status" value="1"/>
</dbReference>
<dbReference type="NCBIfam" id="NF001884">
    <property type="entry name" value="PRK00630.1"/>
    <property type="match status" value="1"/>
</dbReference>
<accession>A0A0F0CRT6</accession>
<dbReference type="InterPro" id="IPR045865">
    <property type="entry name" value="ACT-like_dom_sf"/>
</dbReference>
<dbReference type="InterPro" id="IPR050192">
    <property type="entry name" value="CopG/NikR_regulator"/>
</dbReference>
<dbReference type="InterPro" id="IPR002145">
    <property type="entry name" value="CopG"/>
</dbReference>
<dbReference type="InterPro" id="IPR014864">
    <property type="entry name" value="TF_NikR_Ni-bd_C"/>
</dbReference>
<dbReference type="PANTHER" id="PTHR34719:SF2">
    <property type="entry name" value="NICKEL-RESPONSIVE REGULATOR"/>
    <property type="match status" value="1"/>
</dbReference>
<keyword evidence="5 7" id="KW-0238">DNA-binding</keyword>
<keyword evidence="6 7" id="KW-0804">Transcription</keyword>
<evidence type="ECO:0000256" key="5">
    <source>
        <dbReference type="ARBA" id="ARBA00023125"/>
    </source>
</evidence>
<evidence type="ECO:0000259" key="9">
    <source>
        <dbReference type="Pfam" id="PF08753"/>
    </source>
</evidence>
<dbReference type="HAMAP" id="MF_00476">
    <property type="entry name" value="NikR"/>
    <property type="match status" value="1"/>
</dbReference>
<keyword evidence="4 7" id="KW-0805">Transcription regulation</keyword>
<dbReference type="InterPro" id="IPR027271">
    <property type="entry name" value="Acetolactate_synth/TF_NikR_C"/>
</dbReference>
<evidence type="ECO:0000256" key="6">
    <source>
        <dbReference type="ARBA" id="ARBA00023163"/>
    </source>
</evidence>
<dbReference type="GO" id="GO:0010045">
    <property type="term" value="P:response to nickel cation"/>
    <property type="evidence" value="ECO:0007669"/>
    <property type="project" value="InterPro"/>
</dbReference>
<evidence type="ECO:0000256" key="7">
    <source>
        <dbReference type="HAMAP-Rule" id="MF_00476"/>
    </source>
</evidence>
<reference evidence="10 11" key="1">
    <citation type="submission" date="2015-02" db="EMBL/GenBank/DDBJ databases">
        <title>Single-cell genomics of uncultivated deep-branching MTB reveals a conserved set of magnetosome genes.</title>
        <authorList>
            <person name="Kolinko S."/>
            <person name="Richter M."/>
            <person name="Glockner F.O."/>
            <person name="Brachmann A."/>
            <person name="Schuler D."/>
        </authorList>
    </citation>
    <scope>NUCLEOTIDE SEQUENCE [LARGE SCALE GENOMIC DNA]</scope>
    <source>
        <strain evidence="10">SKK-01</strain>
    </source>
</reference>
<dbReference type="Gene3D" id="1.10.1220.10">
    <property type="entry name" value="Met repressor-like"/>
    <property type="match status" value="1"/>
</dbReference>
<dbReference type="InterPro" id="IPR022988">
    <property type="entry name" value="Ni_resp_reg_NikR"/>
</dbReference>
<feature type="domain" description="Transcription factor NikR nickel binding C-terminal" evidence="9">
    <location>
        <begin position="56"/>
        <end position="130"/>
    </location>
</feature>
<dbReference type="NCBIfam" id="NF002169">
    <property type="entry name" value="PRK01002.1"/>
    <property type="match status" value="1"/>
</dbReference>
<feature type="binding site" evidence="7">
    <location>
        <position position="97"/>
    </location>
    <ligand>
        <name>Ni(2+)</name>
        <dbReference type="ChEBI" id="CHEBI:49786"/>
    </ligand>
</feature>
<keyword evidence="2 7" id="KW-0533">Nickel</keyword>
<dbReference type="Pfam" id="PF08753">
    <property type="entry name" value="NikR_C"/>
    <property type="match status" value="1"/>
</dbReference>